<dbReference type="RefSeq" id="WP_110031916.1">
    <property type="nucleotide sequence ID" value="NZ_QGTR01000002.1"/>
</dbReference>
<proteinExistence type="predicted"/>
<keyword evidence="2" id="KW-1185">Reference proteome</keyword>
<dbReference type="AlphaFoldDB" id="A0A317PQI9"/>
<evidence type="ECO:0000313" key="2">
    <source>
        <dbReference type="Proteomes" id="UP000246352"/>
    </source>
</evidence>
<accession>A0A317PQI9</accession>
<gene>
    <name evidence="1" type="ORF">DFR52_102886</name>
</gene>
<evidence type="ECO:0008006" key="3">
    <source>
        <dbReference type="Google" id="ProtNLM"/>
    </source>
</evidence>
<name>A0A317PQI9_9HYPH</name>
<dbReference type="EMBL" id="QGTR01000002">
    <property type="protein sequence ID" value="PWW02218.1"/>
    <property type="molecule type" value="Genomic_DNA"/>
</dbReference>
<dbReference type="Proteomes" id="UP000246352">
    <property type="component" value="Unassembled WGS sequence"/>
</dbReference>
<sequence>MADDGNIDVRVDLDLGGAEEALAELEKRAQSFGAALGGALKSAVIDGRSLDDVLRQLATRMSAIALNAGLAPLERLIGQTVTGLIGSLGAVAPFAKGGVPGRLTAFAEGGVVGAPTLFSMPGGDTGLMGEAGAEAILPLRRGPDGRLGVAAGGGQAPMQITFQVTTPDAASFRKSEAQITALLARAVGRGSRGL</sequence>
<evidence type="ECO:0000313" key="1">
    <source>
        <dbReference type="EMBL" id="PWW02218.1"/>
    </source>
</evidence>
<organism evidence="1 2">
    <name type="scientific">Hoeflea marina</name>
    <dbReference type="NCBI Taxonomy" id="274592"/>
    <lineage>
        <taxon>Bacteria</taxon>
        <taxon>Pseudomonadati</taxon>
        <taxon>Pseudomonadota</taxon>
        <taxon>Alphaproteobacteria</taxon>
        <taxon>Hyphomicrobiales</taxon>
        <taxon>Rhizobiaceae</taxon>
        <taxon>Hoeflea</taxon>
    </lineage>
</organism>
<protein>
    <recommendedName>
        <fullName evidence="3">Lambda family phage tail tape measure protein</fullName>
    </recommendedName>
</protein>
<comment type="caution">
    <text evidence="1">The sequence shown here is derived from an EMBL/GenBank/DDBJ whole genome shotgun (WGS) entry which is preliminary data.</text>
</comment>
<reference evidence="1 2" key="1">
    <citation type="submission" date="2018-05" db="EMBL/GenBank/DDBJ databases">
        <title>Genomic Encyclopedia of Type Strains, Phase IV (KMG-IV): sequencing the most valuable type-strain genomes for metagenomic binning, comparative biology and taxonomic classification.</title>
        <authorList>
            <person name="Goeker M."/>
        </authorList>
    </citation>
    <scope>NUCLEOTIDE SEQUENCE [LARGE SCALE GENOMIC DNA]</scope>
    <source>
        <strain evidence="1 2">DSM 16791</strain>
    </source>
</reference>
<dbReference type="OrthoDB" id="8448547at2"/>